<dbReference type="InterPro" id="IPR044084">
    <property type="entry name" value="AvModA-like_subst-bd"/>
</dbReference>
<dbReference type="CDD" id="cd13539">
    <property type="entry name" value="PBP2_AvModA"/>
    <property type="match status" value="1"/>
</dbReference>
<proteinExistence type="inferred from homology"/>
<dbReference type="SUPFAM" id="SSF53850">
    <property type="entry name" value="Periplasmic binding protein-like II"/>
    <property type="match status" value="1"/>
</dbReference>
<comment type="caution">
    <text evidence="4">The sequence shown here is derived from an EMBL/GenBank/DDBJ whole genome shotgun (WGS) entry which is preliminary data.</text>
</comment>
<evidence type="ECO:0000313" key="4">
    <source>
        <dbReference type="EMBL" id="MBD5772291.1"/>
    </source>
</evidence>
<reference evidence="4 5" key="1">
    <citation type="submission" date="2020-09" db="EMBL/GenBank/DDBJ databases">
        <title>Marinomonas sp. nov., isolated from the cysticercosis algae of Qingdao, China.</title>
        <authorList>
            <person name="Sun X."/>
        </authorList>
    </citation>
    <scope>NUCLEOTIDE SEQUENCE [LARGE SCALE GENOMIC DNA]</scope>
    <source>
        <strain evidence="4 5">SM2066</strain>
    </source>
</reference>
<comment type="similarity">
    <text evidence="1">Belongs to the bacterial solute-binding protein ModA family.</text>
</comment>
<dbReference type="RefSeq" id="WP_191595675.1">
    <property type="nucleotide sequence ID" value="NZ_JACYFC010000005.1"/>
</dbReference>
<evidence type="ECO:0000256" key="2">
    <source>
        <dbReference type="ARBA" id="ARBA00022723"/>
    </source>
</evidence>
<dbReference type="Gene3D" id="3.40.190.10">
    <property type="entry name" value="Periplasmic binding protein-like II"/>
    <property type="match status" value="2"/>
</dbReference>
<keyword evidence="2" id="KW-0479">Metal-binding</keyword>
<sequence>MTNKTLSAAKSTFGHAKHIVSFVIILSNFILLPQLQAATLHVAVASNFISPIKQLAQEFEQETGHSLQLSFGSSGKLFAQIQNNAPYDIFLSADVIKPKALIDNKMALSYSLIVYAKGQLTLWSMKPISPLTLPEALLNAKRIAIANPRLAPYGKAAEESLRHLSVWEGIQGKLVQGENIGQAYQFTYSENANLGLVALSQVLAGPQKGYSINIPNSFYKGINQAAVILSRTQKTVLAETFMAFLIRADTQAKIAHFGYSTKKN</sequence>
<keyword evidence="5" id="KW-1185">Reference proteome</keyword>
<protein>
    <submittedName>
        <fullName evidence="4">Molybdate ABC transporter substrate-binding protein</fullName>
    </submittedName>
</protein>
<name>A0ABR8P1Y3_9GAMM</name>
<dbReference type="Proteomes" id="UP000604161">
    <property type="component" value="Unassembled WGS sequence"/>
</dbReference>
<dbReference type="PIRSF" id="PIRSF004846">
    <property type="entry name" value="ModA"/>
    <property type="match status" value="1"/>
</dbReference>
<accession>A0ABR8P1Y3</accession>
<dbReference type="InterPro" id="IPR050682">
    <property type="entry name" value="ModA/WtpA"/>
</dbReference>
<evidence type="ECO:0000256" key="1">
    <source>
        <dbReference type="ARBA" id="ARBA00009175"/>
    </source>
</evidence>
<evidence type="ECO:0000313" key="5">
    <source>
        <dbReference type="Proteomes" id="UP000604161"/>
    </source>
</evidence>
<dbReference type="Pfam" id="PF13531">
    <property type="entry name" value="SBP_bac_11"/>
    <property type="match status" value="1"/>
</dbReference>
<dbReference type="InterPro" id="IPR005950">
    <property type="entry name" value="ModA"/>
</dbReference>
<dbReference type="PANTHER" id="PTHR30632:SF14">
    <property type="entry name" value="TUNGSTATE_MOLYBDATE_CHROMATE-BINDING PROTEIN MODA"/>
    <property type="match status" value="1"/>
</dbReference>
<dbReference type="EMBL" id="JACYFC010000005">
    <property type="protein sequence ID" value="MBD5772291.1"/>
    <property type="molecule type" value="Genomic_DNA"/>
</dbReference>
<organism evidence="4 5">
    <name type="scientific">Marinomonas colpomeniae</name>
    <dbReference type="NCBI Taxonomy" id="2774408"/>
    <lineage>
        <taxon>Bacteria</taxon>
        <taxon>Pseudomonadati</taxon>
        <taxon>Pseudomonadota</taxon>
        <taxon>Gammaproteobacteria</taxon>
        <taxon>Oceanospirillales</taxon>
        <taxon>Oceanospirillaceae</taxon>
        <taxon>Marinomonas</taxon>
    </lineage>
</organism>
<dbReference type="PANTHER" id="PTHR30632">
    <property type="entry name" value="MOLYBDATE-BINDING PERIPLASMIC PROTEIN"/>
    <property type="match status" value="1"/>
</dbReference>
<keyword evidence="3" id="KW-0732">Signal</keyword>
<evidence type="ECO:0000256" key="3">
    <source>
        <dbReference type="ARBA" id="ARBA00022729"/>
    </source>
</evidence>
<gene>
    <name evidence="4" type="primary">modA</name>
    <name evidence="4" type="ORF">IF202_14725</name>
</gene>
<dbReference type="NCBIfam" id="TIGR01256">
    <property type="entry name" value="modA"/>
    <property type="match status" value="1"/>
</dbReference>